<dbReference type="Gene3D" id="3.30.40.10">
    <property type="entry name" value="Zinc/RING finger domain, C3HC4 (zinc finger)"/>
    <property type="match status" value="1"/>
</dbReference>
<dbReference type="KEGG" id="api:100165734"/>
<evidence type="ECO:0000313" key="9">
    <source>
        <dbReference type="Proteomes" id="UP000007819"/>
    </source>
</evidence>
<feature type="domain" description="RING-type" evidence="7">
    <location>
        <begin position="389"/>
        <end position="424"/>
    </location>
</feature>
<evidence type="ECO:0000256" key="4">
    <source>
        <dbReference type="PROSITE-ProRule" id="PRU00175"/>
    </source>
</evidence>
<evidence type="ECO:0000256" key="6">
    <source>
        <dbReference type="SAM" id="MobiDB-lite"/>
    </source>
</evidence>
<dbReference type="EnsemblMetazoa" id="XM_001948571.5">
    <property type="protein sequence ID" value="XP_001948606.2"/>
    <property type="gene ID" value="LOC100165734"/>
</dbReference>
<dbReference type="InterPro" id="IPR050784">
    <property type="entry name" value="IAP"/>
</dbReference>
<keyword evidence="3" id="KW-0862">Zinc</keyword>
<dbReference type="Proteomes" id="UP000007819">
    <property type="component" value="Chromosome A2"/>
</dbReference>
<dbReference type="InterPro" id="IPR013083">
    <property type="entry name" value="Znf_RING/FYVE/PHD"/>
</dbReference>
<accession>A0A8R2F7C1</accession>
<reference evidence="9" key="1">
    <citation type="submission" date="2010-06" db="EMBL/GenBank/DDBJ databases">
        <authorList>
            <person name="Jiang H."/>
            <person name="Abraham K."/>
            <person name="Ali S."/>
            <person name="Alsbrooks S.L."/>
            <person name="Anim B.N."/>
            <person name="Anosike U.S."/>
            <person name="Attaway T."/>
            <person name="Bandaranaike D.P."/>
            <person name="Battles P.K."/>
            <person name="Bell S.N."/>
            <person name="Bell A.V."/>
            <person name="Beltran B."/>
            <person name="Bickham C."/>
            <person name="Bustamante Y."/>
            <person name="Caleb T."/>
            <person name="Canada A."/>
            <person name="Cardenas V."/>
            <person name="Carter K."/>
            <person name="Chacko J."/>
            <person name="Chandrabose M.N."/>
            <person name="Chavez D."/>
            <person name="Chavez A."/>
            <person name="Chen L."/>
            <person name="Chu H.-S."/>
            <person name="Claassen K.J."/>
            <person name="Cockrell R."/>
            <person name="Collins M."/>
            <person name="Cooper J.A."/>
            <person name="Cree A."/>
            <person name="Curry S.M."/>
            <person name="Da Y."/>
            <person name="Dao M.D."/>
            <person name="Das B."/>
            <person name="Davila M.-L."/>
            <person name="Davy-Carroll L."/>
            <person name="Denson S."/>
            <person name="Dinh H."/>
            <person name="Ebong V.E."/>
            <person name="Edwards J.R."/>
            <person name="Egan A."/>
            <person name="El-Daye J."/>
            <person name="Escobedo L."/>
            <person name="Fernandez S."/>
            <person name="Fernando P.R."/>
            <person name="Flagg N."/>
            <person name="Forbes L.D."/>
            <person name="Fowler R.G."/>
            <person name="Fu Q."/>
            <person name="Gabisi R.A."/>
            <person name="Ganer J."/>
            <person name="Garbino Pronczuk A."/>
            <person name="Garcia R.M."/>
            <person name="Garner T."/>
            <person name="Garrett T.E."/>
            <person name="Gonzalez D.A."/>
            <person name="Hamid H."/>
            <person name="Hawkins E.S."/>
            <person name="Hirani K."/>
            <person name="Hogues M.E."/>
            <person name="Hollins B."/>
            <person name="Hsiao C.-H."/>
            <person name="Jabil R."/>
            <person name="James M.L."/>
            <person name="Jhangiani S.N."/>
            <person name="Johnson B."/>
            <person name="Johnson Q."/>
            <person name="Joshi V."/>
            <person name="Kalu J.B."/>
            <person name="Kam C."/>
            <person name="Kashfia A."/>
            <person name="Keebler J."/>
            <person name="Kisamo H."/>
            <person name="Kovar C.L."/>
            <person name="Lago L.A."/>
            <person name="Lai C.-Y."/>
            <person name="Laidlaw J."/>
            <person name="Lara F."/>
            <person name="Le T.-K."/>
            <person name="Lee S.L."/>
            <person name="Legall F.H."/>
            <person name="Lemon S.J."/>
            <person name="Lewis L.R."/>
            <person name="Li B."/>
            <person name="Liu Y."/>
            <person name="Liu Y.-S."/>
            <person name="Lopez J."/>
            <person name="Lozado R.J."/>
            <person name="Lu J."/>
            <person name="Madu R.C."/>
            <person name="Maheshwari M."/>
            <person name="Maheshwari R."/>
            <person name="Malloy K."/>
            <person name="Martinez E."/>
            <person name="Mathew T."/>
            <person name="Mercado I.C."/>
            <person name="Mercado C."/>
            <person name="Meyer B."/>
            <person name="Montgomery K."/>
            <person name="Morgan M.B."/>
            <person name="Munidasa M."/>
            <person name="Nazareth L.V."/>
            <person name="Nelson J."/>
            <person name="Ng B.M."/>
            <person name="Nguyen N.B."/>
            <person name="Nguyen P.Q."/>
            <person name="Nguyen T."/>
            <person name="Obregon M."/>
            <person name="Okwuonu G.O."/>
            <person name="Onwere C.G."/>
            <person name="Orozco G."/>
            <person name="Parra A."/>
            <person name="Patel S."/>
            <person name="Patil S."/>
            <person name="Perez A."/>
            <person name="Perez Y."/>
            <person name="Pham C."/>
            <person name="Primus E.L."/>
            <person name="Pu L.-L."/>
            <person name="Puazo M."/>
            <person name="Qin X."/>
            <person name="Quiroz J.B."/>
            <person name="Reese J."/>
            <person name="Richards S."/>
            <person name="Rives C.M."/>
            <person name="Robberts R."/>
            <person name="Ruiz S.J."/>
            <person name="Ruiz M.J."/>
            <person name="Santibanez J."/>
            <person name="Schneider B.W."/>
            <person name="Sisson I."/>
            <person name="Smith M."/>
            <person name="Sodergren E."/>
            <person name="Song X.-Z."/>
            <person name="Song B.B."/>
            <person name="Summersgill H."/>
            <person name="Thelus R."/>
            <person name="Thornton R.D."/>
            <person name="Trejos Z.Y."/>
            <person name="Usmani K."/>
            <person name="Vattathil S."/>
            <person name="Villasana D."/>
            <person name="Walker D.L."/>
            <person name="Wang S."/>
            <person name="Wang K."/>
            <person name="White C.S."/>
            <person name="Williams A.C."/>
            <person name="Williamson J."/>
            <person name="Wilson K."/>
            <person name="Woghiren I.O."/>
            <person name="Woodworth J.R."/>
            <person name="Worley K.C."/>
            <person name="Wright R.A."/>
            <person name="Wu W."/>
            <person name="Young L."/>
            <person name="Zhang L."/>
            <person name="Zhang J."/>
            <person name="Zhu Y."/>
            <person name="Muzny D.M."/>
            <person name="Weinstock G."/>
            <person name="Gibbs R.A."/>
        </authorList>
    </citation>
    <scope>NUCLEOTIDE SEQUENCE [LARGE SCALE GENOMIC DNA]</scope>
    <source>
        <strain evidence="9">LSR1</strain>
    </source>
</reference>
<dbReference type="FunFam" id="1.10.1170.10:FF:000002">
    <property type="entry name" value="Baculoviral IAP repeat containing 7"/>
    <property type="match status" value="1"/>
</dbReference>
<evidence type="ECO:0000256" key="3">
    <source>
        <dbReference type="ARBA" id="ARBA00022833"/>
    </source>
</evidence>
<dbReference type="Pfam" id="PF13920">
    <property type="entry name" value="zf-C3HC4_3"/>
    <property type="match status" value="1"/>
</dbReference>
<dbReference type="RefSeq" id="XP_001948606.2">
    <property type="nucleotide sequence ID" value="XM_001948571.4"/>
</dbReference>
<dbReference type="GO" id="GO:0008270">
    <property type="term" value="F:zinc ion binding"/>
    <property type="evidence" value="ECO:0007669"/>
    <property type="project" value="UniProtKB-KW"/>
</dbReference>
<dbReference type="PROSITE" id="PS50089">
    <property type="entry name" value="ZF_RING_2"/>
    <property type="match status" value="1"/>
</dbReference>
<evidence type="ECO:0000256" key="2">
    <source>
        <dbReference type="ARBA" id="ARBA00022771"/>
    </source>
</evidence>
<dbReference type="PANTHER" id="PTHR10044">
    <property type="entry name" value="INHIBITOR OF APOPTOSIS"/>
    <property type="match status" value="1"/>
</dbReference>
<proteinExistence type="predicted"/>
<organism evidence="8 9">
    <name type="scientific">Acyrthosiphon pisum</name>
    <name type="common">Pea aphid</name>
    <dbReference type="NCBI Taxonomy" id="7029"/>
    <lineage>
        <taxon>Eukaryota</taxon>
        <taxon>Metazoa</taxon>
        <taxon>Ecdysozoa</taxon>
        <taxon>Arthropoda</taxon>
        <taxon>Hexapoda</taxon>
        <taxon>Insecta</taxon>
        <taxon>Pterygota</taxon>
        <taxon>Neoptera</taxon>
        <taxon>Paraneoptera</taxon>
        <taxon>Hemiptera</taxon>
        <taxon>Sternorrhyncha</taxon>
        <taxon>Aphidomorpha</taxon>
        <taxon>Aphidoidea</taxon>
        <taxon>Aphididae</taxon>
        <taxon>Macrosiphini</taxon>
        <taxon>Acyrthosiphon</taxon>
    </lineage>
</organism>
<reference evidence="8" key="2">
    <citation type="submission" date="2022-06" db="UniProtKB">
        <authorList>
            <consortium name="EnsemblMetazoa"/>
        </authorList>
    </citation>
    <scope>IDENTIFICATION</scope>
</reference>
<dbReference type="RefSeq" id="XP_008181239.1">
    <property type="nucleotide sequence ID" value="XM_008183017.2"/>
</dbReference>
<dbReference type="GeneID" id="100165734"/>
<feature type="coiled-coil region" evidence="5">
    <location>
        <begin position="26"/>
        <end position="75"/>
    </location>
</feature>
<dbReference type="SMART" id="SM00184">
    <property type="entry name" value="RING"/>
    <property type="match status" value="1"/>
</dbReference>
<dbReference type="AlphaFoldDB" id="A0A8R2F7C1"/>
<dbReference type="EnsemblMetazoa" id="XM_008183017.3">
    <property type="protein sequence ID" value="XP_008181239.1"/>
    <property type="gene ID" value="LOC100165734"/>
</dbReference>
<evidence type="ECO:0000259" key="7">
    <source>
        <dbReference type="PROSITE" id="PS50089"/>
    </source>
</evidence>
<evidence type="ECO:0000313" key="8">
    <source>
        <dbReference type="EnsemblMetazoa" id="XP_008181239.1"/>
    </source>
</evidence>
<evidence type="ECO:0000256" key="1">
    <source>
        <dbReference type="ARBA" id="ARBA00022723"/>
    </source>
</evidence>
<name>A0A8R2F7C1_ACYPI</name>
<keyword evidence="9" id="KW-1185">Reference proteome</keyword>
<sequence>MSFFSIFSKNNNSSSNTPNKQSKNILSRMVDQDLVLQEKLEKLEKQKNLRKQNLLNEEKNIKESEENKIRLLQKNSNNDKLIQFLLTDEETTNKLVSSVQKDNLLKHKQFLNHLKDVEKTSKELINNTLNLSQSFQMNYYEKYSKCDKIKHINHDDELKIRKTDKEFTLKVEQIIEEVNMQRCLLVNKLSNNNSYEMEKLTNLLNTSNCYRQVLKEHLKSMYNQLKYLTAVELQKQNSQLNKQINNLCNERITITKLLVDFIDKKNQNQKCLIQELEAQNVEFDTTTKWLSQYSKLVNDMPSELTFSKNTIDPTLLHRVCTAGGGHLLLFILENDLILPLTKEYLAKMGVNSCDDQAILINTLNYFPIPSAPTENEFSPSAPFLEEVECIICMETKFDVLFIPCGHLCCCWKCAEQISLCPMCRTEILHKFDVKNIT</sequence>
<feature type="coiled-coil region" evidence="5">
    <location>
        <begin position="230"/>
        <end position="279"/>
    </location>
</feature>
<dbReference type="InterPro" id="IPR001841">
    <property type="entry name" value="Znf_RING"/>
</dbReference>
<protein>
    <recommendedName>
        <fullName evidence="7">RING-type domain-containing protein</fullName>
    </recommendedName>
</protein>
<keyword evidence="1" id="KW-0479">Metal-binding</keyword>
<feature type="compositionally biased region" description="Low complexity" evidence="6">
    <location>
        <begin position="1"/>
        <end position="24"/>
    </location>
</feature>
<keyword evidence="5" id="KW-0175">Coiled coil</keyword>
<dbReference type="OrthoDB" id="1711136at2759"/>
<evidence type="ECO:0000256" key="5">
    <source>
        <dbReference type="SAM" id="Coils"/>
    </source>
</evidence>
<keyword evidence="2 4" id="KW-0863">Zinc-finger</keyword>
<dbReference type="SUPFAM" id="SSF57850">
    <property type="entry name" value="RING/U-box"/>
    <property type="match status" value="1"/>
</dbReference>
<feature type="region of interest" description="Disordered" evidence="6">
    <location>
        <begin position="1"/>
        <end position="25"/>
    </location>
</feature>